<reference evidence="2 3" key="1">
    <citation type="journal article" date="2015" name="Int. J. Syst. Evol. Microbiol.">
        <title>Tumebacillus algifaecis sp. nov., isolated from decomposing algal scum.</title>
        <authorList>
            <person name="Wu Y.F."/>
            <person name="Zhang B."/>
            <person name="Xing P."/>
            <person name="Wu Q.L."/>
            <person name="Liu S.J."/>
        </authorList>
    </citation>
    <scope>NUCLEOTIDE SEQUENCE [LARGE SCALE GENOMIC DNA]</scope>
    <source>
        <strain evidence="2 3">THMBR28</strain>
    </source>
</reference>
<dbReference type="RefSeq" id="WP_094235299.1">
    <property type="nucleotide sequence ID" value="NZ_CP022657.1"/>
</dbReference>
<sequence length="271" mass="30454">MIFASDLDQTLIYSQRSKGSDCAESMLIPVETKNGQTVSYIAVQALSLLQELSERAMFVPVTTRTIEQYQRIHLFQEQIKPKYAVTSNGGHILIDGVADPNWHDAIRRNLEHSCTPSDQVRRLFHEIATPDWVSAERFCDGLFYAFLIQRDRLPIAEMQGLAAELDALGWDTSVQGRKVYLVPRVVSKRDALVYLQELEGKTVRFASGDSLLDRCMLDVAEHAFVPRHGELYREHQGRSDQAPVVYRFTEGSGALAAVEILQAISDLLNGS</sequence>
<protein>
    <recommendedName>
        <fullName evidence="1">Sucrose phosphatase-like domain-containing protein</fullName>
    </recommendedName>
</protein>
<dbReference type="Gene3D" id="3.40.50.1000">
    <property type="entry name" value="HAD superfamily/HAD-like"/>
    <property type="match status" value="1"/>
</dbReference>
<dbReference type="SUPFAM" id="SSF56784">
    <property type="entry name" value="HAD-like"/>
    <property type="match status" value="1"/>
</dbReference>
<dbReference type="Pfam" id="PF05116">
    <property type="entry name" value="S6PP"/>
    <property type="match status" value="1"/>
</dbReference>
<gene>
    <name evidence="2" type="ORF">CIG75_02950</name>
</gene>
<keyword evidence="3" id="KW-1185">Reference proteome</keyword>
<dbReference type="EMBL" id="CP022657">
    <property type="protein sequence ID" value="ASS74040.1"/>
    <property type="molecule type" value="Genomic_DNA"/>
</dbReference>
<dbReference type="InterPro" id="IPR006380">
    <property type="entry name" value="SPP-like_dom"/>
</dbReference>
<dbReference type="InterPro" id="IPR024197">
    <property type="entry name" value="TPP-like"/>
</dbReference>
<dbReference type="InterPro" id="IPR023214">
    <property type="entry name" value="HAD_sf"/>
</dbReference>
<dbReference type="InterPro" id="IPR036412">
    <property type="entry name" value="HAD-like_sf"/>
</dbReference>
<dbReference type="Proteomes" id="UP000214688">
    <property type="component" value="Chromosome"/>
</dbReference>
<name>A0A223CXF7_9BACL</name>
<evidence type="ECO:0000259" key="1">
    <source>
        <dbReference type="Pfam" id="PF05116"/>
    </source>
</evidence>
<dbReference type="OrthoDB" id="1666512at2"/>
<dbReference type="AlphaFoldDB" id="A0A223CXF7"/>
<dbReference type="KEGG" id="tab:CIG75_02950"/>
<evidence type="ECO:0000313" key="3">
    <source>
        <dbReference type="Proteomes" id="UP000214688"/>
    </source>
</evidence>
<organism evidence="2 3">
    <name type="scientific">Tumebacillus algifaecis</name>
    <dbReference type="NCBI Taxonomy" id="1214604"/>
    <lineage>
        <taxon>Bacteria</taxon>
        <taxon>Bacillati</taxon>
        <taxon>Bacillota</taxon>
        <taxon>Bacilli</taxon>
        <taxon>Bacillales</taxon>
        <taxon>Alicyclobacillaceae</taxon>
        <taxon>Tumebacillus</taxon>
    </lineage>
</organism>
<dbReference type="PIRSF" id="PIRSF030802">
    <property type="entry name" value="UCP030802"/>
    <property type="match status" value="1"/>
</dbReference>
<feature type="domain" description="Sucrose phosphatase-like" evidence="1">
    <location>
        <begin position="2"/>
        <end position="220"/>
    </location>
</feature>
<evidence type="ECO:0000313" key="2">
    <source>
        <dbReference type="EMBL" id="ASS74040.1"/>
    </source>
</evidence>
<dbReference type="GO" id="GO:0003824">
    <property type="term" value="F:catalytic activity"/>
    <property type="evidence" value="ECO:0007669"/>
    <property type="project" value="UniProtKB-ARBA"/>
</dbReference>
<accession>A0A223CXF7</accession>
<proteinExistence type="predicted"/>